<reference evidence="1" key="1">
    <citation type="submission" date="2020-07" db="EMBL/GenBank/DDBJ databases">
        <authorList>
            <person name="Lin J."/>
        </authorList>
    </citation>
    <scope>NUCLEOTIDE SEQUENCE</scope>
</reference>
<organism evidence="1">
    <name type="scientific">Ananas comosus var. bracteatus</name>
    <name type="common">red pineapple</name>
    <dbReference type="NCBI Taxonomy" id="296719"/>
    <lineage>
        <taxon>Eukaryota</taxon>
        <taxon>Viridiplantae</taxon>
        <taxon>Streptophyta</taxon>
        <taxon>Embryophyta</taxon>
        <taxon>Tracheophyta</taxon>
        <taxon>Spermatophyta</taxon>
        <taxon>Magnoliopsida</taxon>
        <taxon>Liliopsida</taxon>
        <taxon>Poales</taxon>
        <taxon>Bromeliaceae</taxon>
        <taxon>Bromelioideae</taxon>
        <taxon>Ananas</taxon>
    </lineage>
</organism>
<accession>A0A6V7NWJ2</accession>
<protein>
    <recommendedName>
        <fullName evidence="2">Retrovirus-related Pol polyprotein from transposon TNT 1-94</fullName>
    </recommendedName>
</protein>
<dbReference type="AlphaFoldDB" id="A0A6V7NWJ2"/>
<dbReference type="PANTHER" id="PTHR11439:SF483">
    <property type="entry name" value="PEPTIDE SYNTHASE GLIP-LIKE, PUTATIVE (AFU_ORTHOLOGUE AFUA_3G12920)-RELATED"/>
    <property type="match status" value="1"/>
</dbReference>
<gene>
    <name evidence="1" type="ORF">CB5_LOCUS6164</name>
</gene>
<evidence type="ECO:0000313" key="1">
    <source>
        <dbReference type="EMBL" id="CAD1822953.1"/>
    </source>
</evidence>
<dbReference type="EMBL" id="LR862142">
    <property type="protein sequence ID" value="CAD1822953.1"/>
    <property type="molecule type" value="Genomic_DNA"/>
</dbReference>
<proteinExistence type="predicted"/>
<name>A0A6V7NWJ2_ANACO</name>
<dbReference type="PANTHER" id="PTHR11439">
    <property type="entry name" value="GAG-POL-RELATED RETROTRANSPOSON"/>
    <property type="match status" value="1"/>
</dbReference>
<evidence type="ECO:0008006" key="2">
    <source>
        <dbReference type="Google" id="ProtNLM"/>
    </source>
</evidence>
<sequence>MVIEETGYHSSLSTAEAEYIATSASATQAIWLRRVLEEFGGNQKAPTKIFCDNSSAIGIAKNSVFHDRCKHIKVHYHYIQELVKKNEIELHFCRSENQVTDIFSKPLTSKNFVKL</sequence>
<dbReference type="CDD" id="cd09272">
    <property type="entry name" value="RNase_HI_RT_Ty1"/>
    <property type="match status" value="1"/>
</dbReference>